<dbReference type="Pfam" id="PF09867">
    <property type="entry name" value="TagF_N"/>
    <property type="match status" value="1"/>
</dbReference>
<dbReference type="RefSeq" id="WP_249698327.1">
    <property type="nucleotide sequence ID" value="NZ_JAMFLX010000005.1"/>
</dbReference>
<dbReference type="InterPro" id="IPR038225">
    <property type="entry name" value="TagF_sf"/>
</dbReference>
<dbReference type="NCBIfam" id="TIGR03373">
    <property type="entry name" value="VI_minor_4"/>
    <property type="match status" value="1"/>
</dbReference>
<gene>
    <name evidence="1" type="primary">tagF</name>
    <name evidence="1" type="ORF">M3P05_05200</name>
</gene>
<evidence type="ECO:0000313" key="1">
    <source>
        <dbReference type="EMBL" id="MCL6269341.1"/>
    </source>
</evidence>
<evidence type="ECO:0000313" key="2">
    <source>
        <dbReference type="Proteomes" id="UP001203338"/>
    </source>
</evidence>
<name>A0ABT0PDP4_9GAMM</name>
<sequence length="241" mass="26209">MAGVDAVVGKRSPGFYGKLPAHGDFIDRGLPVSFISGWDEWLRQCVAASREIGGENWLNHYLTSPIWRFALTDGVINGSSWAGILVPSVDSVGRYYPVTVAMPLIAGEQPASFLAENHDLFSNWEQIALQALQENLKADEVAERLSKTGDIARPVTVMSSAGYQRSSLVKGIAQPADGGNVWARLLDASTQAHADSFSLWSCAGSACMPAMLLYKKGLPEPRSYIAMLNGQWQAHEWDSPL</sequence>
<dbReference type="PIRSF" id="PIRSF029287">
    <property type="entry name" value="UCP029287"/>
    <property type="match status" value="1"/>
</dbReference>
<dbReference type="InterPro" id="IPR017748">
    <property type="entry name" value="TagF"/>
</dbReference>
<organism evidence="1 2">
    <name type="scientific">Parendozoicomonas callyspongiae</name>
    <dbReference type="NCBI Taxonomy" id="2942213"/>
    <lineage>
        <taxon>Bacteria</taxon>
        <taxon>Pseudomonadati</taxon>
        <taxon>Pseudomonadota</taxon>
        <taxon>Gammaproteobacteria</taxon>
        <taxon>Oceanospirillales</taxon>
        <taxon>Endozoicomonadaceae</taxon>
        <taxon>Parendozoicomonas</taxon>
    </lineage>
</organism>
<dbReference type="Proteomes" id="UP001203338">
    <property type="component" value="Unassembled WGS sequence"/>
</dbReference>
<dbReference type="Gene3D" id="3.40.1730.10">
    <property type="entry name" value="pa0076 domain"/>
    <property type="match status" value="1"/>
</dbReference>
<keyword evidence="2" id="KW-1185">Reference proteome</keyword>
<comment type="caution">
    <text evidence="1">The sequence shown here is derived from an EMBL/GenBank/DDBJ whole genome shotgun (WGS) entry which is preliminary data.</text>
</comment>
<proteinExistence type="predicted"/>
<protein>
    <submittedName>
        <fullName evidence="1">Type VI secretion system-associated protein TagF</fullName>
    </submittedName>
</protein>
<dbReference type="EMBL" id="JAMFLX010000005">
    <property type="protein sequence ID" value="MCL6269341.1"/>
    <property type="molecule type" value="Genomic_DNA"/>
</dbReference>
<reference evidence="1 2" key="1">
    <citation type="submission" date="2022-05" db="EMBL/GenBank/DDBJ databases">
        <authorList>
            <person name="Park J.-S."/>
        </authorList>
    </citation>
    <scope>NUCLEOTIDE SEQUENCE [LARGE SCALE GENOMIC DNA]</scope>
    <source>
        <strain evidence="1 2">2012CJ34-2</strain>
    </source>
</reference>
<accession>A0ABT0PDP4</accession>